<gene>
    <name evidence="3" type="ORF">C2G38_2179694</name>
</gene>
<dbReference type="GO" id="GO:0005634">
    <property type="term" value="C:nucleus"/>
    <property type="evidence" value="ECO:0007669"/>
    <property type="project" value="TreeGrafter"/>
</dbReference>
<dbReference type="GO" id="GO:0031647">
    <property type="term" value="P:regulation of protein stability"/>
    <property type="evidence" value="ECO:0007669"/>
    <property type="project" value="TreeGrafter"/>
</dbReference>
<reference evidence="3 4" key="1">
    <citation type="submission" date="2018-06" db="EMBL/GenBank/DDBJ databases">
        <title>Comparative genomics reveals the genomic features of Rhizophagus irregularis, R. cerebriforme, R. diaphanum and Gigaspora rosea, and their symbiotic lifestyle signature.</title>
        <authorList>
            <person name="Morin E."/>
            <person name="San Clemente H."/>
            <person name="Chen E.C.H."/>
            <person name="De La Providencia I."/>
            <person name="Hainaut M."/>
            <person name="Kuo A."/>
            <person name="Kohler A."/>
            <person name="Murat C."/>
            <person name="Tang N."/>
            <person name="Roy S."/>
            <person name="Loubradou J."/>
            <person name="Henrissat B."/>
            <person name="Grigoriev I.V."/>
            <person name="Corradi N."/>
            <person name="Roux C."/>
            <person name="Martin F.M."/>
        </authorList>
    </citation>
    <scope>NUCLEOTIDE SEQUENCE [LARGE SCALE GENOMIC DNA]</scope>
    <source>
        <strain evidence="3 4">DAOM 194757</strain>
    </source>
</reference>
<accession>A0A397VG42</accession>
<keyword evidence="3" id="KW-0378">Hydrolase</keyword>
<dbReference type="InterPro" id="IPR024729">
    <property type="entry name" value="USP7_ICP0-binding_dom"/>
</dbReference>
<dbReference type="STRING" id="44941.A0A397VG42"/>
<evidence type="ECO:0000259" key="2">
    <source>
        <dbReference type="PROSITE" id="PS50235"/>
    </source>
</evidence>
<protein>
    <submittedName>
        <fullName evidence="3">ICP0-binding domain of ubiquitin-specific protease 7-domain-containing protein</fullName>
    </submittedName>
</protein>
<dbReference type="GO" id="GO:0006508">
    <property type="term" value="P:proteolysis"/>
    <property type="evidence" value="ECO:0007669"/>
    <property type="project" value="UniProtKB-KW"/>
</dbReference>
<dbReference type="GO" id="GO:0005829">
    <property type="term" value="C:cytosol"/>
    <property type="evidence" value="ECO:0007669"/>
    <property type="project" value="TreeGrafter"/>
</dbReference>
<evidence type="ECO:0000256" key="1">
    <source>
        <dbReference type="ARBA" id="ARBA00022786"/>
    </source>
</evidence>
<dbReference type="Pfam" id="PF12436">
    <property type="entry name" value="USP7_ICP0_bdg"/>
    <property type="match status" value="1"/>
</dbReference>
<dbReference type="InterPro" id="IPR050164">
    <property type="entry name" value="Peptidase_C19"/>
</dbReference>
<keyword evidence="3" id="KW-0645">Protease</keyword>
<name>A0A397VG42_9GLOM</name>
<sequence>MDYIRKESCEGDNKFKTETYGLQEAEKGVIFESFPSVLRIYLKRHDMQGYALISDRYEYPPKIDLQKYLSPDNSDRSKPNNYLLYGVIVQGDFYGSTYYVFLKPEKNGKWFKFDNDDIVTPTTDKEVFEDNYGGKDYNNTKRFRNAYMLMYIRESDIDLVLSPVLVQDIPKHLQRRMNGLYEQKKKKKAKDSHLYLHTMIVTPETFARHQGFDLANFDDQRYQLSEIPQFNVLKSETYKTFKTMTALKFGYRAEQIRFWVFVNRQNKTVRPDTLIIDNFFGMTMEEIHTKMAAGQNDLKLFLEAADKPINDHAWFPHTGGNSPNIIVFIKYFKPNTQSLEGLGYLYVQKLDKVCDIIPILCEKKEFPPHTPLKIYKEIKPNMIEEMIPNMTFLRYEIQNVENRIREIPAFYDSLLIRNVIQFKPKYEGQDQNPEFEIVLKKNQLSEHRYV</sequence>
<comment type="caution">
    <text evidence="3">The sequence shown here is derived from an EMBL/GenBank/DDBJ whole genome shotgun (WGS) entry which is preliminary data.</text>
</comment>
<dbReference type="Proteomes" id="UP000266673">
    <property type="component" value="Unassembled WGS sequence"/>
</dbReference>
<organism evidence="3 4">
    <name type="scientific">Gigaspora rosea</name>
    <dbReference type="NCBI Taxonomy" id="44941"/>
    <lineage>
        <taxon>Eukaryota</taxon>
        <taxon>Fungi</taxon>
        <taxon>Fungi incertae sedis</taxon>
        <taxon>Mucoromycota</taxon>
        <taxon>Glomeromycotina</taxon>
        <taxon>Glomeromycetes</taxon>
        <taxon>Diversisporales</taxon>
        <taxon>Gigasporaceae</taxon>
        <taxon>Gigaspora</taxon>
    </lineage>
</organism>
<dbReference type="Gene3D" id="3.90.70.10">
    <property type="entry name" value="Cysteine proteinases"/>
    <property type="match status" value="1"/>
</dbReference>
<dbReference type="GO" id="GO:0004843">
    <property type="term" value="F:cysteine-type deubiquitinase activity"/>
    <property type="evidence" value="ECO:0007669"/>
    <property type="project" value="InterPro"/>
</dbReference>
<dbReference type="EMBL" id="QKWP01000426">
    <property type="protein sequence ID" value="RIB20287.1"/>
    <property type="molecule type" value="Genomic_DNA"/>
</dbReference>
<dbReference type="OrthoDB" id="289038at2759"/>
<dbReference type="PROSITE" id="PS50235">
    <property type="entry name" value="USP_3"/>
    <property type="match status" value="1"/>
</dbReference>
<keyword evidence="1" id="KW-0833">Ubl conjugation pathway</keyword>
<dbReference type="PANTHER" id="PTHR24006">
    <property type="entry name" value="UBIQUITIN CARBOXYL-TERMINAL HYDROLASE"/>
    <property type="match status" value="1"/>
</dbReference>
<evidence type="ECO:0000313" key="3">
    <source>
        <dbReference type="EMBL" id="RIB20287.1"/>
    </source>
</evidence>
<proteinExistence type="predicted"/>
<feature type="domain" description="USP" evidence="2">
    <location>
        <begin position="1"/>
        <end position="154"/>
    </location>
</feature>
<evidence type="ECO:0000313" key="4">
    <source>
        <dbReference type="Proteomes" id="UP000266673"/>
    </source>
</evidence>
<keyword evidence="4" id="KW-1185">Reference proteome</keyword>
<dbReference type="InterPro" id="IPR028889">
    <property type="entry name" value="USP"/>
</dbReference>
<dbReference type="SUPFAM" id="SSF54001">
    <property type="entry name" value="Cysteine proteinases"/>
    <property type="match status" value="1"/>
</dbReference>
<dbReference type="GO" id="GO:0016579">
    <property type="term" value="P:protein deubiquitination"/>
    <property type="evidence" value="ECO:0007669"/>
    <property type="project" value="InterPro"/>
</dbReference>
<dbReference type="InterPro" id="IPR001394">
    <property type="entry name" value="Peptidase_C19_UCH"/>
</dbReference>
<dbReference type="AlphaFoldDB" id="A0A397VG42"/>
<dbReference type="PANTHER" id="PTHR24006:SF644">
    <property type="entry name" value="UBIQUITIN CARBOXYL-TERMINAL HYDROLASE 7"/>
    <property type="match status" value="1"/>
</dbReference>
<dbReference type="Pfam" id="PF00443">
    <property type="entry name" value="UCH"/>
    <property type="match status" value="1"/>
</dbReference>
<dbReference type="InterPro" id="IPR038765">
    <property type="entry name" value="Papain-like_cys_pep_sf"/>
</dbReference>
<dbReference type="Gene3D" id="3.10.20.90">
    <property type="entry name" value="Phosphatidylinositol 3-kinase Catalytic Subunit, Chain A, domain 1"/>
    <property type="match status" value="1"/>
</dbReference>